<accession>A0A0M3KFN2</accession>
<protein>
    <submittedName>
        <fullName evidence="2 4">Uncharacterized protein</fullName>
    </submittedName>
</protein>
<evidence type="ECO:0000256" key="1">
    <source>
        <dbReference type="SAM" id="SignalP"/>
    </source>
</evidence>
<name>A0A0M3KFN2_ANISI</name>
<keyword evidence="1" id="KW-0732">Signal</keyword>
<dbReference type="AlphaFoldDB" id="A0A0M3KFN2"/>
<sequence length="170" mass="18339">MINLPSRLFLRLPLMLCAEGYDSLRRLASNNDNGWGRAQQNWLGIVGKDVRRFVAACGDVTGVDGVVVVGMAVRVLANMAGSCSAEVIQLVVDDGVEMGLETVDEGIEMPVLGLTEDDRSTKEALVGVVDATAAAFNVTQFGHSSAAESHGFSSWMSEIETDKRFILERF</sequence>
<evidence type="ECO:0000313" key="2">
    <source>
        <dbReference type="EMBL" id="VDK68000.1"/>
    </source>
</evidence>
<keyword evidence="3" id="KW-1185">Reference proteome</keyword>
<organism evidence="4">
    <name type="scientific">Anisakis simplex</name>
    <name type="common">Herring worm</name>
    <dbReference type="NCBI Taxonomy" id="6269"/>
    <lineage>
        <taxon>Eukaryota</taxon>
        <taxon>Metazoa</taxon>
        <taxon>Ecdysozoa</taxon>
        <taxon>Nematoda</taxon>
        <taxon>Chromadorea</taxon>
        <taxon>Rhabditida</taxon>
        <taxon>Spirurina</taxon>
        <taxon>Ascaridomorpha</taxon>
        <taxon>Ascaridoidea</taxon>
        <taxon>Anisakidae</taxon>
        <taxon>Anisakis</taxon>
        <taxon>Anisakis simplex complex</taxon>
    </lineage>
</organism>
<reference evidence="2 3" key="2">
    <citation type="submission" date="2018-11" db="EMBL/GenBank/DDBJ databases">
        <authorList>
            <consortium name="Pathogen Informatics"/>
        </authorList>
    </citation>
    <scope>NUCLEOTIDE SEQUENCE [LARGE SCALE GENOMIC DNA]</scope>
</reference>
<feature type="signal peptide" evidence="1">
    <location>
        <begin position="1"/>
        <end position="20"/>
    </location>
</feature>
<evidence type="ECO:0000313" key="4">
    <source>
        <dbReference type="WBParaSite" id="ASIM_0001979301-mRNA-1"/>
    </source>
</evidence>
<dbReference type="Proteomes" id="UP000267096">
    <property type="component" value="Unassembled WGS sequence"/>
</dbReference>
<proteinExistence type="predicted"/>
<evidence type="ECO:0000313" key="3">
    <source>
        <dbReference type="Proteomes" id="UP000267096"/>
    </source>
</evidence>
<dbReference type="WBParaSite" id="ASIM_0001979301-mRNA-1">
    <property type="protein sequence ID" value="ASIM_0001979301-mRNA-1"/>
    <property type="gene ID" value="ASIM_0001979301"/>
</dbReference>
<gene>
    <name evidence="2" type="ORF">ASIM_LOCUS19180</name>
</gene>
<dbReference type="EMBL" id="UYRR01036774">
    <property type="protein sequence ID" value="VDK68000.1"/>
    <property type="molecule type" value="Genomic_DNA"/>
</dbReference>
<reference evidence="4" key="1">
    <citation type="submission" date="2017-02" db="UniProtKB">
        <authorList>
            <consortium name="WormBaseParasite"/>
        </authorList>
    </citation>
    <scope>IDENTIFICATION</scope>
</reference>
<feature type="chain" id="PRO_5043121438" evidence="1">
    <location>
        <begin position="21"/>
        <end position="170"/>
    </location>
</feature>